<dbReference type="PROSITE" id="PS51257">
    <property type="entry name" value="PROKAR_LIPOPROTEIN"/>
    <property type="match status" value="1"/>
</dbReference>
<dbReference type="GO" id="GO:0006865">
    <property type="term" value="P:amino acid transport"/>
    <property type="evidence" value="ECO:0007669"/>
    <property type="project" value="TreeGrafter"/>
</dbReference>
<feature type="chain" id="PRO_5039002329" description="Solute-binding protein family 3/N-terminal domain-containing protein" evidence="4">
    <location>
        <begin position="20"/>
        <end position="287"/>
    </location>
</feature>
<protein>
    <recommendedName>
        <fullName evidence="5">Solute-binding protein family 3/N-terminal domain-containing protein</fullName>
    </recommendedName>
</protein>
<evidence type="ECO:0000259" key="5">
    <source>
        <dbReference type="SMART" id="SM00062"/>
    </source>
</evidence>
<dbReference type="SUPFAM" id="SSF53850">
    <property type="entry name" value="Periplasmic binding protein-like II"/>
    <property type="match status" value="1"/>
</dbReference>
<comment type="similarity">
    <text evidence="1">Belongs to the bacterial solute-binding protein 3 family.</text>
</comment>
<dbReference type="RefSeq" id="WP_086941463.1">
    <property type="nucleotide sequence ID" value="NZ_FONM01000002.1"/>
</dbReference>
<dbReference type="SMART" id="SM00062">
    <property type="entry name" value="PBPb"/>
    <property type="match status" value="1"/>
</dbReference>
<dbReference type="InterPro" id="IPR051455">
    <property type="entry name" value="Bact_solute-bind_prot3"/>
</dbReference>
<evidence type="ECO:0000256" key="3">
    <source>
        <dbReference type="ARBA" id="ARBA00022729"/>
    </source>
</evidence>
<gene>
    <name evidence="6" type="ORF">TPAS_231</name>
</gene>
<dbReference type="STRING" id="43064.SAMN04488086_102239"/>
<evidence type="ECO:0000256" key="2">
    <source>
        <dbReference type="ARBA" id="ARBA00022448"/>
    </source>
</evidence>
<dbReference type="EMBL" id="FWEY01000001">
    <property type="protein sequence ID" value="SLM50559.1"/>
    <property type="molecule type" value="Genomic_DNA"/>
</dbReference>
<dbReference type="Proteomes" id="UP000195985">
    <property type="component" value="Unassembled WGS sequence"/>
</dbReference>
<keyword evidence="7" id="KW-1185">Reference proteome</keyword>
<feature type="domain" description="Solute-binding protein family 3/N-terminal" evidence="5">
    <location>
        <begin position="51"/>
        <end position="273"/>
    </location>
</feature>
<keyword evidence="3 4" id="KW-0732">Signal</keyword>
<sequence length="287" mass="30926">MKNKFIKSLAILSVTVGLAACGAGATSDSSEGSVANIEDKTTVDTIKENDVIRIGVFGDKPPFSYVDANGDNQGFDVEISKQIAEDLLGDSSKIEWVITEAANRVEYLETGKVDLMMANFTVTPERAEVVDFANPYMKVSIGIVSPEGDVITDVSQLEGKQLIVNKGTTAEAYFRENYPDIELLVYEQNTETFQALLDGRGAALAHDNTLIFGWIKENPGFVAGVEAIGNEDTIAPAVAKGDTALLEWVNEEIDTLNETGFIAEAYKKTLAPAFSSDIDPASVLINQ</sequence>
<dbReference type="InterPro" id="IPR001638">
    <property type="entry name" value="Solute-binding_3/MltF_N"/>
</dbReference>
<dbReference type="GO" id="GO:0005576">
    <property type="term" value="C:extracellular region"/>
    <property type="evidence" value="ECO:0007669"/>
    <property type="project" value="TreeGrafter"/>
</dbReference>
<dbReference type="CDD" id="cd13694">
    <property type="entry name" value="PBP2_Cysteine"/>
    <property type="match status" value="1"/>
</dbReference>
<evidence type="ECO:0000313" key="6">
    <source>
        <dbReference type="EMBL" id="SLM50559.1"/>
    </source>
</evidence>
<keyword evidence="2" id="KW-0813">Transport</keyword>
<feature type="signal peptide" evidence="4">
    <location>
        <begin position="1"/>
        <end position="19"/>
    </location>
</feature>
<proteinExistence type="inferred from homology"/>
<evidence type="ECO:0000313" key="7">
    <source>
        <dbReference type="Proteomes" id="UP000195985"/>
    </source>
</evidence>
<dbReference type="PANTHER" id="PTHR30085">
    <property type="entry name" value="AMINO ACID ABC TRANSPORTER PERMEASE"/>
    <property type="match status" value="1"/>
</dbReference>
<accession>A0A1W1ICF7</accession>
<dbReference type="AlphaFoldDB" id="A0A1W1ICF7"/>
<evidence type="ECO:0000256" key="1">
    <source>
        <dbReference type="ARBA" id="ARBA00010333"/>
    </source>
</evidence>
<organism evidence="6 7">
    <name type="scientific">Trichococcus pasteurii</name>
    <dbReference type="NCBI Taxonomy" id="43064"/>
    <lineage>
        <taxon>Bacteria</taxon>
        <taxon>Bacillati</taxon>
        <taxon>Bacillota</taxon>
        <taxon>Bacilli</taxon>
        <taxon>Lactobacillales</taxon>
        <taxon>Carnobacteriaceae</taxon>
        <taxon>Trichococcus</taxon>
    </lineage>
</organism>
<name>A0A1W1ICF7_9LACT</name>
<dbReference type="Pfam" id="PF00497">
    <property type="entry name" value="SBP_bac_3"/>
    <property type="match status" value="1"/>
</dbReference>
<reference evidence="7" key="1">
    <citation type="submission" date="2016-04" db="EMBL/GenBank/DDBJ databases">
        <authorList>
            <person name="Strepis N."/>
        </authorList>
    </citation>
    <scope>NUCLEOTIDE SEQUENCE [LARGE SCALE GENOMIC DNA]</scope>
</reference>
<dbReference type="Gene3D" id="3.40.190.10">
    <property type="entry name" value="Periplasmic binding protein-like II"/>
    <property type="match status" value="2"/>
</dbReference>
<dbReference type="PANTHER" id="PTHR30085:SF6">
    <property type="entry name" value="ABC TRANSPORTER GLUTAMINE-BINDING PROTEIN GLNH"/>
    <property type="match status" value="1"/>
</dbReference>
<dbReference type="GO" id="GO:0030288">
    <property type="term" value="C:outer membrane-bounded periplasmic space"/>
    <property type="evidence" value="ECO:0007669"/>
    <property type="project" value="TreeGrafter"/>
</dbReference>
<dbReference type="OrthoDB" id="115856at2"/>
<evidence type="ECO:0000256" key="4">
    <source>
        <dbReference type="SAM" id="SignalP"/>
    </source>
</evidence>